<evidence type="ECO:0000259" key="1">
    <source>
        <dbReference type="PROSITE" id="PS51186"/>
    </source>
</evidence>
<comment type="caution">
    <text evidence="2">The sequence shown here is derived from an EMBL/GenBank/DDBJ whole genome shotgun (WGS) entry which is preliminary data.</text>
</comment>
<dbReference type="InterPro" id="IPR000182">
    <property type="entry name" value="GNAT_dom"/>
</dbReference>
<organism evidence="2 3">
    <name type="scientific">Pseudomonas chlororaphis</name>
    <dbReference type="NCBI Taxonomy" id="587753"/>
    <lineage>
        <taxon>Bacteria</taxon>
        <taxon>Pseudomonadati</taxon>
        <taxon>Pseudomonadota</taxon>
        <taxon>Gammaproteobacteria</taxon>
        <taxon>Pseudomonadales</taxon>
        <taxon>Pseudomonadaceae</taxon>
        <taxon>Pseudomonas</taxon>
    </lineage>
</organism>
<dbReference type="AlphaFoldDB" id="A0A1Q8ESJ2"/>
<dbReference type="PROSITE" id="PS51186">
    <property type="entry name" value="GNAT"/>
    <property type="match status" value="1"/>
</dbReference>
<dbReference type="Pfam" id="PF00583">
    <property type="entry name" value="Acetyltransf_1"/>
    <property type="match status" value="1"/>
</dbReference>
<dbReference type="CDD" id="cd04301">
    <property type="entry name" value="NAT_SF"/>
    <property type="match status" value="1"/>
</dbReference>
<accession>A0A1Q8ESJ2</accession>
<dbReference type="EMBL" id="MSCT01000009">
    <property type="protein sequence ID" value="OLF54753.1"/>
    <property type="molecule type" value="Genomic_DNA"/>
</dbReference>
<name>A0A1Q8ESJ2_9PSED</name>
<dbReference type="Gene3D" id="3.40.630.30">
    <property type="match status" value="1"/>
</dbReference>
<dbReference type="Proteomes" id="UP000185578">
    <property type="component" value="Unassembled WGS sequence"/>
</dbReference>
<evidence type="ECO:0000313" key="2">
    <source>
        <dbReference type="EMBL" id="OLF54753.1"/>
    </source>
</evidence>
<feature type="domain" description="N-acetyltransferase" evidence="1">
    <location>
        <begin position="2"/>
        <end position="150"/>
    </location>
</feature>
<dbReference type="RefSeq" id="WP_075119374.1">
    <property type="nucleotide sequence ID" value="NZ_MSCT01000009.1"/>
</dbReference>
<gene>
    <name evidence="2" type="ORF">BTN82_12260</name>
</gene>
<protein>
    <recommendedName>
        <fullName evidence="1">N-acetyltransferase domain-containing protein</fullName>
    </recommendedName>
</protein>
<reference evidence="2 3" key="1">
    <citation type="submission" date="2016-12" db="EMBL/GenBank/DDBJ databases">
        <authorList>
            <person name="Song W.-J."/>
            <person name="Kurnit D.M."/>
        </authorList>
    </citation>
    <scope>NUCLEOTIDE SEQUENCE [LARGE SCALE GENOMIC DNA]</scope>
    <source>
        <strain evidence="2 3">PCL1601</strain>
    </source>
</reference>
<dbReference type="SUPFAM" id="SSF55729">
    <property type="entry name" value="Acyl-CoA N-acyltransferases (Nat)"/>
    <property type="match status" value="1"/>
</dbReference>
<dbReference type="InterPro" id="IPR016181">
    <property type="entry name" value="Acyl_CoA_acyltransferase"/>
</dbReference>
<proteinExistence type="predicted"/>
<sequence length="154" mass="17224">MIAIREIDATNCLDVCELTSNKDGVGTVFEAFVCCNATSLVESRFFPGFEPRALYRDAELIGFFMYQALPSAPGEVELCRYMLDHKFLGQGLGRLSFEAMLAYFKGQGAKGVTLMIEEANAVAKNLYLSFGFAFTGKILKDEHYYHLDLDRYPG</sequence>
<dbReference type="GO" id="GO:0016747">
    <property type="term" value="F:acyltransferase activity, transferring groups other than amino-acyl groups"/>
    <property type="evidence" value="ECO:0007669"/>
    <property type="project" value="InterPro"/>
</dbReference>
<evidence type="ECO:0000313" key="3">
    <source>
        <dbReference type="Proteomes" id="UP000185578"/>
    </source>
</evidence>